<dbReference type="Proteomes" id="UP000063965">
    <property type="component" value="Chromosome"/>
</dbReference>
<keyword evidence="1" id="KW-1133">Transmembrane helix</keyword>
<feature type="transmembrane region" description="Helical" evidence="1">
    <location>
        <begin position="73"/>
        <end position="92"/>
    </location>
</feature>
<evidence type="ECO:0000313" key="2">
    <source>
        <dbReference type="EMBL" id="AKQ33270.1"/>
    </source>
</evidence>
<keyword evidence="1" id="KW-0472">Membrane</keyword>
<proteinExistence type="predicted"/>
<keyword evidence="1" id="KW-0812">Transmembrane</keyword>
<protein>
    <submittedName>
        <fullName evidence="2">Uncharacterized protein</fullName>
    </submittedName>
</protein>
<evidence type="ECO:0000313" key="3">
    <source>
        <dbReference type="Proteomes" id="UP000063965"/>
    </source>
</evidence>
<keyword evidence="3" id="KW-1185">Reference proteome</keyword>
<name>A0ABN4HNR6_9COXI</name>
<organism evidence="2 3">
    <name type="scientific">Candidatus Coxiella mudrowiae</name>
    <dbReference type="NCBI Taxonomy" id="2054173"/>
    <lineage>
        <taxon>Bacteria</taxon>
        <taxon>Pseudomonadati</taxon>
        <taxon>Pseudomonadota</taxon>
        <taxon>Gammaproteobacteria</taxon>
        <taxon>Legionellales</taxon>
        <taxon>Coxiellaceae</taxon>
        <taxon>Coxiella</taxon>
    </lineage>
</organism>
<feature type="transmembrane region" description="Helical" evidence="1">
    <location>
        <begin position="47"/>
        <end position="67"/>
    </location>
</feature>
<gene>
    <name evidence="2" type="ORF">CleRT_02780</name>
</gene>
<dbReference type="EMBL" id="CP011126">
    <property type="protein sequence ID" value="AKQ33270.1"/>
    <property type="molecule type" value="Genomic_DNA"/>
</dbReference>
<reference evidence="2 3" key="1">
    <citation type="journal article" date="2015" name="Genome Biol. Evol.">
        <title>Distinctive Genome Reduction Rates Revealed by Genomic Analyses of Two Coxiella-Like Endosymbionts in Ticks.</title>
        <authorList>
            <person name="Gottlieb Y."/>
            <person name="Lalzar I."/>
            <person name="Klasson L."/>
        </authorList>
    </citation>
    <scope>NUCLEOTIDE SEQUENCE [LARGE SCALE GENOMIC DNA]</scope>
    <source>
        <strain evidence="2 3">CRt</strain>
    </source>
</reference>
<sequence>MRHCARLGLSAFGFAVNIVRALGLLIFGWVSWWTGWGRPMVSVIESIYLGYATSAPTFGGTIVGVIWGFMDGFISGVILTLLFIMLAVADVANGSYRR</sequence>
<feature type="transmembrane region" description="Helical" evidence="1">
    <location>
        <begin position="12"/>
        <end position="35"/>
    </location>
</feature>
<accession>A0ABN4HNR6</accession>
<evidence type="ECO:0000256" key="1">
    <source>
        <dbReference type="SAM" id="Phobius"/>
    </source>
</evidence>